<dbReference type="EMBL" id="VTXW01000051">
    <property type="protein sequence ID" value="NOH36410.1"/>
    <property type="molecule type" value="Genomic_DNA"/>
</dbReference>
<accession>A0A7Y3YU87</accession>
<reference evidence="2 3" key="1">
    <citation type="submission" date="2019-09" db="EMBL/GenBank/DDBJ databases">
        <title>Draft genome sequencing and comparative genomics of hatchery-associated Vibrios.</title>
        <authorList>
            <person name="Kehlet-Delgado H."/>
            <person name="Mueller R.S."/>
        </authorList>
    </citation>
    <scope>NUCLEOTIDE SEQUENCE [LARGE SCALE GENOMIC DNA]</scope>
    <source>
        <strain evidence="2 3">00-90-10</strain>
    </source>
</reference>
<comment type="caution">
    <text evidence="2">The sequence shown here is derived from an EMBL/GenBank/DDBJ whole genome shotgun (WGS) entry which is preliminary data.</text>
</comment>
<sequence>MSRPLLDQAVYKFIDAKLSKDGRITSVDVSKAFGLGRQKVSSVFTQYRTDHPKNMHYDVHQKCYVRGNDFRADLLTTHSPEEYLKAVGVIFGE</sequence>
<protein>
    <recommendedName>
        <fullName evidence="1">DNA-binding transcriptional repressor CapW winged helix-turn-helix domain-containing protein</fullName>
    </recommendedName>
</protein>
<gene>
    <name evidence="2" type="ORF">F0245_24255</name>
</gene>
<evidence type="ECO:0000259" key="1">
    <source>
        <dbReference type="Pfam" id="PF26109"/>
    </source>
</evidence>
<dbReference type="Proteomes" id="UP000525336">
    <property type="component" value="Unassembled WGS sequence"/>
</dbReference>
<dbReference type="AlphaFoldDB" id="A0A7Y3YU87"/>
<organism evidence="2 3">
    <name type="scientific">Vibrio chagasii</name>
    <dbReference type="NCBI Taxonomy" id="170679"/>
    <lineage>
        <taxon>Bacteria</taxon>
        <taxon>Pseudomonadati</taxon>
        <taxon>Pseudomonadota</taxon>
        <taxon>Gammaproteobacteria</taxon>
        <taxon>Vibrionales</taxon>
        <taxon>Vibrionaceae</taxon>
        <taxon>Vibrio</taxon>
    </lineage>
</organism>
<evidence type="ECO:0000313" key="2">
    <source>
        <dbReference type="EMBL" id="NOH36410.1"/>
    </source>
</evidence>
<proteinExistence type="predicted"/>
<dbReference type="RefSeq" id="WP_171369528.1">
    <property type="nucleotide sequence ID" value="NZ_VTXW01000051.1"/>
</dbReference>
<feature type="domain" description="DNA-binding transcriptional repressor CapW winged helix-turn-helix" evidence="1">
    <location>
        <begin position="10"/>
        <end position="87"/>
    </location>
</feature>
<dbReference type="Pfam" id="PF26109">
    <property type="entry name" value="WHD_BrxR"/>
    <property type="match status" value="1"/>
</dbReference>
<dbReference type="InterPro" id="IPR059019">
    <property type="entry name" value="WHD_CapW"/>
</dbReference>
<evidence type="ECO:0000313" key="3">
    <source>
        <dbReference type="Proteomes" id="UP000525336"/>
    </source>
</evidence>
<name>A0A7Y3YU87_9VIBR</name>